<dbReference type="AlphaFoldDB" id="A0A0D3F9S0"/>
<keyword evidence="6 9" id="KW-0863">Zinc-finger</keyword>
<name>A0A0D3F9S0_9ORYZ</name>
<comment type="catalytic activity">
    <reaction evidence="1">
        <text>S-ubiquitinyl-[E2 ubiquitin-conjugating enzyme]-L-cysteine + [acceptor protein]-L-lysine = [E2 ubiquitin-conjugating enzyme]-L-cysteine + N(6)-ubiquitinyl-[acceptor protein]-L-lysine.</text>
        <dbReference type="EC" id="2.3.2.27"/>
    </reaction>
</comment>
<sequence length="137" mass="14043">MKGLHQDRFNGAAIKLLLSAMAVHGYGGGGGGGDDTATRVCTVCLLEFADSDELRTLPLCAHSFHMDCVDVWLRAHASCSLCHNAIALPSPVCAACACARASMTSSSSTLSRNHSTSMPTAAAPACSRPAAAALPLL</sequence>
<dbReference type="InterPro" id="IPR044600">
    <property type="entry name" value="ATL1/ATL16-like"/>
</dbReference>
<dbReference type="GO" id="GO:0061630">
    <property type="term" value="F:ubiquitin protein ligase activity"/>
    <property type="evidence" value="ECO:0007669"/>
    <property type="project" value="UniProtKB-EC"/>
</dbReference>
<evidence type="ECO:0000256" key="5">
    <source>
        <dbReference type="ARBA" id="ARBA00022723"/>
    </source>
</evidence>
<feature type="domain" description="RING-type" evidence="10">
    <location>
        <begin position="41"/>
        <end position="83"/>
    </location>
</feature>
<dbReference type="EC" id="2.3.2.27" evidence="3"/>
<keyword evidence="7" id="KW-0833">Ubl conjugation pathway</keyword>
<evidence type="ECO:0000256" key="1">
    <source>
        <dbReference type="ARBA" id="ARBA00000900"/>
    </source>
</evidence>
<dbReference type="Gene3D" id="3.30.40.10">
    <property type="entry name" value="Zinc/RING finger domain, C3HC4 (zinc finger)"/>
    <property type="match status" value="1"/>
</dbReference>
<evidence type="ECO:0000256" key="4">
    <source>
        <dbReference type="ARBA" id="ARBA00022679"/>
    </source>
</evidence>
<dbReference type="PROSITE" id="PS50089">
    <property type="entry name" value="ZF_RING_2"/>
    <property type="match status" value="1"/>
</dbReference>
<evidence type="ECO:0000256" key="7">
    <source>
        <dbReference type="ARBA" id="ARBA00022786"/>
    </source>
</evidence>
<evidence type="ECO:0000313" key="12">
    <source>
        <dbReference type="Proteomes" id="UP000026960"/>
    </source>
</evidence>
<evidence type="ECO:0000256" key="3">
    <source>
        <dbReference type="ARBA" id="ARBA00012483"/>
    </source>
</evidence>
<evidence type="ECO:0000256" key="6">
    <source>
        <dbReference type="ARBA" id="ARBA00022771"/>
    </source>
</evidence>
<keyword evidence="4" id="KW-0808">Transferase</keyword>
<keyword evidence="5" id="KW-0479">Metal-binding</keyword>
<dbReference type="EnsemblPlants" id="OBART02G30390.1">
    <property type="protein sequence ID" value="OBART02G30390.1"/>
    <property type="gene ID" value="OBART02G30390"/>
</dbReference>
<dbReference type="PANTHER" id="PTHR46913:SF21">
    <property type="entry name" value="RING-TYPE E3 UBIQUITIN TRANSFERASE"/>
    <property type="match status" value="1"/>
</dbReference>
<evidence type="ECO:0000259" key="10">
    <source>
        <dbReference type="PROSITE" id="PS50089"/>
    </source>
</evidence>
<dbReference type="PANTHER" id="PTHR46913">
    <property type="entry name" value="RING-H2 FINGER PROTEIN ATL16"/>
    <property type="match status" value="1"/>
</dbReference>
<dbReference type="Proteomes" id="UP000026960">
    <property type="component" value="Chromosome 2"/>
</dbReference>
<dbReference type="Gramene" id="OBART02G30390.1">
    <property type="protein sequence ID" value="OBART02G30390.1"/>
    <property type="gene ID" value="OBART02G30390"/>
</dbReference>
<evidence type="ECO:0000256" key="9">
    <source>
        <dbReference type="PROSITE-ProRule" id="PRU00175"/>
    </source>
</evidence>
<organism evidence="11">
    <name type="scientific">Oryza barthii</name>
    <dbReference type="NCBI Taxonomy" id="65489"/>
    <lineage>
        <taxon>Eukaryota</taxon>
        <taxon>Viridiplantae</taxon>
        <taxon>Streptophyta</taxon>
        <taxon>Embryophyta</taxon>
        <taxon>Tracheophyta</taxon>
        <taxon>Spermatophyta</taxon>
        <taxon>Magnoliopsida</taxon>
        <taxon>Liliopsida</taxon>
        <taxon>Poales</taxon>
        <taxon>Poaceae</taxon>
        <taxon>BOP clade</taxon>
        <taxon>Oryzoideae</taxon>
        <taxon>Oryzeae</taxon>
        <taxon>Oryzinae</taxon>
        <taxon>Oryza</taxon>
    </lineage>
</organism>
<dbReference type="GO" id="GO:0008270">
    <property type="term" value="F:zinc ion binding"/>
    <property type="evidence" value="ECO:0007669"/>
    <property type="project" value="UniProtKB-KW"/>
</dbReference>
<dbReference type="STRING" id="65489.A0A0D3F9S0"/>
<reference evidence="11" key="1">
    <citation type="journal article" date="2009" name="Rice">
        <title>De Novo Next Generation Sequencing of Plant Genomes.</title>
        <authorList>
            <person name="Rounsley S."/>
            <person name="Marri P.R."/>
            <person name="Yu Y."/>
            <person name="He R."/>
            <person name="Sisneros N."/>
            <person name="Goicoechea J.L."/>
            <person name="Lee S.J."/>
            <person name="Angelova A."/>
            <person name="Kudrna D."/>
            <person name="Luo M."/>
            <person name="Affourtit J."/>
            <person name="Desany B."/>
            <person name="Knight J."/>
            <person name="Niazi F."/>
            <person name="Egholm M."/>
            <person name="Wing R.A."/>
        </authorList>
    </citation>
    <scope>NUCLEOTIDE SEQUENCE [LARGE SCALE GENOMIC DNA]</scope>
    <source>
        <strain evidence="11">cv. IRGC 105608</strain>
    </source>
</reference>
<protein>
    <recommendedName>
        <fullName evidence="3">RING-type E3 ubiquitin transferase</fullName>
        <ecNumber evidence="3">2.3.2.27</ecNumber>
    </recommendedName>
</protein>
<dbReference type="SUPFAM" id="SSF57850">
    <property type="entry name" value="RING/U-box"/>
    <property type="match status" value="1"/>
</dbReference>
<dbReference type="InterPro" id="IPR013083">
    <property type="entry name" value="Znf_RING/FYVE/PHD"/>
</dbReference>
<evidence type="ECO:0000256" key="2">
    <source>
        <dbReference type="ARBA" id="ARBA00004906"/>
    </source>
</evidence>
<evidence type="ECO:0000313" key="11">
    <source>
        <dbReference type="EnsemblPlants" id="OBART02G30390.1"/>
    </source>
</evidence>
<dbReference type="GO" id="GO:0016567">
    <property type="term" value="P:protein ubiquitination"/>
    <property type="evidence" value="ECO:0007669"/>
    <property type="project" value="InterPro"/>
</dbReference>
<dbReference type="SMART" id="SM00184">
    <property type="entry name" value="RING"/>
    <property type="match status" value="1"/>
</dbReference>
<dbReference type="HOGENOM" id="CLU_154865_0_0_1"/>
<comment type="pathway">
    <text evidence="2">Protein modification; protein ubiquitination.</text>
</comment>
<dbReference type="Pfam" id="PF13639">
    <property type="entry name" value="zf-RING_2"/>
    <property type="match status" value="1"/>
</dbReference>
<dbReference type="eggNOG" id="KOG0800">
    <property type="taxonomic scope" value="Eukaryota"/>
</dbReference>
<reference evidence="11" key="2">
    <citation type="submission" date="2015-03" db="UniProtKB">
        <authorList>
            <consortium name="EnsemblPlants"/>
        </authorList>
    </citation>
    <scope>IDENTIFICATION</scope>
</reference>
<proteinExistence type="predicted"/>
<evidence type="ECO:0000256" key="8">
    <source>
        <dbReference type="ARBA" id="ARBA00022833"/>
    </source>
</evidence>
<dbReference type="InterPro" id="IPR001841">
    <property type="entry name" value="Znf_RING"/>
</dbReference>
<keyword evidence="8" id="KW-0862">Zinc</keyword>
<keyword evidence="12" id="KW-1185">Reference proteome</keyword>
<dbReference type="PaxDb" id="65489-OBART02G30390.1"/>
<accession>A0A0D3F9S0</accession>